<dbReference type="STRING" id="795797.HacjB3_05165"/>
<dbReference type="EMBL" id="AOHV01000010">
    <property type="protein sequence ID" value="ELY40140.1"/>
    <property type="molecule type" value="Genomic_DNA"/>
</dbReference>
<proteinExistence type="predicted"/>
<name>D8J9L2_HALJB</name>
<dbReference type="RefSeq" id="WP_008414552.1">
    <property type="nucleotide sequence ID" value="NC_014297.1"/>
</dbReference>
<evidence type="ECO:0000313" key="2">
    <source>
        <dbReference type="EMBL" id="ELY40140.1"/>
    </source>
</evidence>
<keyword evidence="4" id="KW-1185">Reference proteome</keyword>
<dbReference type="HOGENOM" id="CLU_1275280_0_0_2"/>
<organism evidence="1 3">
    <name type="scientific">Halalkalicoccus jeotgali (strain DSM 18796 / CECT 7217 / JCM 14584 / KCTC 4019 / B3)</name>
    <dbReference type="NCBI Taxonomy" id="795797"/>
    <lineage>
        <taxon>Archaea</taxon>
        <taxon>Methanobacteriati</taxon>
        <taxon>Methanobacteriota</taxon>
        <taxon>Stenosarchaea group</taxon>
        <taxon>Halobacteria</taxon>
        <taxon>Halobacteriales</taxon>
        <taxon>Halococcaceae</taxon>
        <taxon>Halalkalicoccus</taxon>
    </lineage>
</organism>
<dbReference type="KEGG" id="hje:HacjB3_05165"/>
<accession>D8J9L2</accession>
<dbReference type="Proteomes" id="UP000000390">
    <property type="component" value="Chromosome"/>
</dbReference>
<gene>
    <name evidence="1" type="ordered locus">HacjB3_05165</name>
    <name evidence="2" type="ORF">C497_03550</name>
</gene>
<evidence type="ECO:0000313" key="3">
    <source>
        <dbReference type="Proteomes" id="UP000000390"/>
    </source>
</evidence>
<evidence type="ECO:0000313" key="1">
    <source>
        <dbReference type="EMBL" id="ADJ14424.1"/>
    </source>
</evidence>
<protein>
    <submittedName>
        <fullName evidence="1">Uncharacterized protein</fullName>
    </submittedName>
</protein>
<reference evidence="2 4" key="2">
    <citation type="journal article" date="2014" name="PLoS Genet.">
        <title>Phylogenetically driven sequencing of extremely halophilic archaea reveals strategies for static and dynamic osmo-response.</title>
        <authorList>
            <person name="Becker E.A."/>
            <person name="Seitzer P.M."/>
            <person name="Tritt A."/>
            <person name="Larsen D."/>
            <person name="Krusor M."/>
            <person name="Yao A.I."/>
            <person name="Wu D."/>
            <person name="Madern D."/>
            <person name="Eisen J.A."/>
            <person name="Darling A.E."/>
            <person name="Facciotti M.T."/>
        </authorList>
    </citation>
    <scope>NUCLEOTIDE SEQUENCE [LARGE SCALE GENOMIC DNA]</scope>
    <source>
        <strain evidence="2">B3</strain>
        <strain evidence="4">DSM 18796 / CECT 7217 / JCM 14584 / KCTC 4019 / B3</strain>
    </source>
</reference>
<reference evidence="1 3" key="1">
    <citation type="journal article" date="2010" name="J. Bacteriol.">
        <title>Complete genome sequence of Halalkalicoccus jeotgali B3(T), an extremely halophilic archaeon.</title>
        <authorList>
            <person name="Roh S.W."/>
            <person name="Nam Y.D."/>
            <person name="Nam S.H."/>
            <person name="Choi S.H."/>
            <person name="Park H.S."/>
            <person name="Bae J.W."/>
        </authorList>
    </citation>
    <scope>NUCLEOTIDE SEQUENCE [LARGE SCALE GENOMIC DNA]</scope>
    <source>
        <strain evidence="1">B3</strain>
        <strain evidence="3">DSM 18796 / CECT 7217 / JCM 14584 / KCTC 4019 / B3</strain>
    </source>
</reference>
<dbReference type="Proteomes" id="UP000011645">
    <property type="component" value="Unassembled WGS sequence"/>
</dbReference>
<dbReference type="AlphaFoldDB" id="D8J9L2"/>
<sequence length="216" mass="23711">MSNQEYDLIGPDDVRLELSIVAGIQDNPTVHVEGIAESLDARPDDVRDAISELDGEWELLKEIEVSGMGDGQDDQAGDDAPQFDVTESSVVVNGEEIDVEGFEFEFEFDDGLSADEIVDELSEEADDGCAWLRDDPHTIVREAYDSRGAGSRALREVLDAAEQMDNCVTLNQRLALGGISFTRGLLAELGLTKPSGQLLDSDERRDRIDAMREGYL</sequence>
<evidence type="ECO:0000313" key="4">
    <source>
        <dbReference type="Proteomes" id="UP000011645"/>
    </source>
</evidence>
<dbReference type="EMBL" id="CP002062">
    <property type="protein sequence ID" value="ADJ14424.1"/>
    <property type="molecule type" value="Genomic_DNA"/>
</dbReference>
<dbReference type="GeneID" id="9418837"/>
<dbReference type="PATRIC" id="fig|795797.18.peg.1040"/>